<name>A0A7S0NFV4_9EUKA</name>
<evidence type="ECO:0000256" key="2">
    <source>
        <dbReference type="SAM" id="SignalP"/>
    </source>
</evidence>
<reference evidence="3" key="1">
    <citation type="submission" date="2021-01" db="EMBL/GenBank/DDBJ databases">
        <authorList>
            <person name="Corre E."/>
            <person name="Pelletier E."/>
            <person name="Niang G."/>
            <person name="Scheremetjew M."/>
            <person name="Finn R."/>
            <person name="Kale V."/>
            <person name="Holt S."/>
            <person name="Cochrane G."/>
            <person name="Meng A."/>
            <person name="Brown T."/>
            <person name="Cohen L."/>
        </authorList>
    </citation>
    <scope>NUCLEOTIDE SEQUENCE</scope>
    <source>
        <strain evidence="3">CCMP1374</strain>
    </source>
</reference>
<sequence length="203" mass="22473">MWRAMMLLAACLLLPVHSRTAEEKDAMKKSIRMKTTRQLKEIFNELEIGHKGLSKEELQTMAYKENAVGRWETLHPEKKKKKNPRPASSGGGGGGGYGGMPGMEGMKDVPGMEDMMNQMKGDFSGETDPEKRRILEKLAKKGMSFGGGNNMDLEQLKNMEKMMDGINLGKQGGPESYAGTIPKAKVAPDVDEAEFDDEDKMEL</sequence>
<feature type="signal peptide" evidence="2">
    <location>
        <begin position="1"/>
        <end position="21"/>
    </location>
</feature>
<feature type="chain" id="PRO_5031127294" evidence="2">
    <location>
        <begin position="22"/>
        <end position="203"/>
    </location>
</feature>
<dbReference type="EMBL" id="HBEP01037157">
    <property type="protein sequence ID" value="CAD8511369.1"/>
    <property type="molecule type" value="Transcribed_RNA"/>
</dbReference>
<feature type="compositionally biased region" description="Acidic residues" evidence="1">
    <location>
        <begin position="189"/>
        <end position="203"/>
    </location>
</feature>
<proteinExistence type="predicted"/>
<feature type="region of interest" description="Disordered" evidence="1">
    <location>
        <begin position="69"/>
        <end position="105"/>
    </location>
</feature>
<feature type="region of interest" description="Disordered" evidence="1">
    <location>
        <begin position="165"/>
        <end position="203"/>
    </location>
</feature>
<protein>
    <submittedName>
        <fullName evidence="3">Uncharacterized protein</fullName>
    </submittedName>
</protein>
<gene>
    <name evidence="3" type="ORF">PANT1444_LOCUS21026</name>
</gene>
<accession>A0A7S0NFV4</accession>
<evidence type="ECO:0000313" key="3">
    <source>
        <dbReference type="EMBL" id="CAD8511369.1"/>
    </source>
</evidence>
<feature type="compositionally biased region" description="Gly residues" evidence="1">
    <location>
        <begin position="89"/>
        <end position="102"/>
    </location>
</feature>
<evidence type="ECO:0000256" key="1">
    <source>
        <dbReference type="SAM" id="MobiDB-lite"/>
    </source>
</evidence>
<dbReference type="AlphaFoldDB" id="A0A7S0NFV4"/>
<keyword evidence="2" id="KW-0732">Signal</keyword>
<organism evidence="3">
    <name type="scientific">Phaeocystis antarctica</name>
    <dbReference type="NCBI Taxonomy" id="33657"/>
    <lineage>
        <taxon>Eukaryota</taxon>
        <taxon>Haptista</taxon>
        <taxon>Haptophyta</taxon>
        <taxon>Prymnesiophyceae</taxon>
        <taxon>Phaeocystales</taxon>
        <taxon>Phaeocystaceae</taxon>
        <taxon>Phaeocystis</taxon>
    </lineage>
</organism>